<organism evidence="2 3">
    <name type="scientific">Liparis tanakae</name>
    <name type="common">Tanaka's snailfish</name>
    <dbReference type="NCBI Taxonomy" id="230148"/>
    <lineage>
        <taxon>Eukaryota</taxon>
        <taxon>Metazoa</taxon>
        <taxon>Chordata</taxon>
        <taxon>Craniata</taxon>
        <taxon>Vertebrata</taxon>
        <taxon>Euteleostomi</taxon>
        <taxon>Actinopterygii</taxon>
        <taxon>Neopterygii</taxon>
        <taxon>Teleostei</taxon>
        <taxon>Neoteleostei</taxon>
        <taxon>Acanthomorphata</taxon>
        <taxon>Eupercaria</taxon>
        <taxon>Perciformes</taxon>
        <taxon>Cottioidei</taxon>
        <taxon>Cottales</taxon>
        <taxon>Liparidae</taxon>
        <taxon>Liparis</taxon>
    </lineage>
</organism>
<keyword evidence="3" id="KW-1185">Reference proteome</keyword>
<protein>
    <submittedName>
        <fullName evidence="2">Uncharacterized protein</fullName>
    </submittedName>
</protein>
<evidence type="ECO:0000313" key="2">
    <source>
        <dbReference type="EMBL" id="TNN40730.1"/>
    </source>
</evidence>
<evidence type="ECO:0000313" key="3">
    <source>
        <dbReference type="Proteomes" id="UP000314294"/>
    </source>
</evidence>
<dbReference type="EMBL" id="SRLO01001164">
    <property type="protein sequence ID" value="TNN40730.1"/>
    <property type="molecule type" value="Genomic_DNA"/>
</dbReference>
<evidence type="ECO:0000256" key="1">
    <source>
        <dbReference type="SAM" id="MobiDB-lite"/>
    </source>
</evidence>
<reference evidence="2 3" key="1">
    <citation type="submission" date="2019-03" db="EMBL/GenBank/DDBJ databases">
        <title>First draft genome of Liparis tanakae, snailfish: a comprehensive survey of snailfish specific genes.</title>
        <authorList>
            <person name="Kim W."/>
            <person name="Song I."/>
            <person name="Jeong J.-H."/>
            <person name="Kim D."/>
            <person name="Kim S."/>
            <person name="Ryu S."/>
            <person name="Song J.Y."/>
            <person name="Lee S.K."/>
        </authorList>
    </citation>
    <scope>NUCLEOTIDE SEQUENCE [LARGE SCALE GENOMIC DNA]</scope>
    <source>
        <tissue evidence="2">Muscle</tissue>
    </source>
</reference>
<feature type="region of interest" description="Disordered" evidence="1">
    <location>
        <begin position="280"/>
        <end position="308"/>
    </location>
</feature>
<proteinExistence type="predicted"/>
<comment type="caution">
    <text evidence="2">The sequence shown here is derived from an EMBL/GenBank/DDBJ whole genome shotgun (WGS) entry which is preliminary data.</text>
</comment>
<dbReference type="AlphaFoldDB" id="A0A4Z2FII0"/>
<sequence length="308" mass="33766">MSQDACLAIGYLEGSGGGASASVPLVFGCQGKTSCNLQKDWQQIDQRSSNSALNYCKRWLPSLLALCLGERTYTPPLSHPPPFPWTKLYCKEWSFNAFKSCKVSSDHSWSPREAFEVGTGSMMGGDDDFSSTLSTTFASVRLLQGGGGFLWSFWYVAFLYQHRQHNAQVLPLLLITSGVSTLLITPGHAPTCRGTPANGSEWTFIMFSVIKGSSEERTGKPRGDTPLFPANIPPLFSKTDGDDERAEEVAANYAAVSDLNLFAWTVTVVYETRHDDHRAKEMDNETSFTPRARGRSEPLGGAALITTR</sequence>
<name>A0A4Z2FII0_9TELE</name>
<feature type="region of interest" description="Disordered" evidence="1">
    <location>
        <begin position="215"/>
        <end position="234"/>
    </location>
</feature>
<accession>A0A4Z2FII0</accession>
<dbReference type="Proteomes" id="UP000314294">
    <property type="component" value="Unassembled WGS sequence"/>
</dbReference>
<gene>
    <name evidence="2" type="ORF">EYF80_049100</name>
</gene>